<gene>
    <name evidence="5" type="ORF">DXH95_10780</name>
</gene>
<dbReference type="InterPro" id="IPR005511">
    <property type="entry name" value="SMP-30"/>
</dbReference>
<dbReference type="PANTHER" id="PTHR47572:SF4">
    <property type="entry name" value="LACTONASE DRP35"/>
    <property type="match status" value="1"/>
</dbReference>
<dbReference type="EMBL" id="QRGP01000002">
    <property type="protein sequence ID" value="RDV02458.1"/>
    <property type="molecule type" value="Genomic_DNA"/>
</dbReference>
<keyword evidence="3" id="KW-0862">Zinc</keyword>
<dbReference type="Gene3D" id="2.120.10.30">
    <property type="entry name" value="TolB, C-terminal domain"/>
    <property type="match status" value="1"/>
</dbReference>
<feature type="binding site" evidence="3">
    <location>
        <position position="122"/>
    </location>
    <ligand>
        <name>substrate</name>
    </ligand>
</feature>
<dbReference type="SUPFAM" id="SSF63829">
    <property type="entry name" value="Calcium-dependent phosphotriesterase"/>
    <property type="match status" value="1"/>
</dbReference>
<feature type="binding site" evidence="3">
    <location>
        <position position="205"/>
    </location>
    <ligand>
        <name>a divalent metal cation</name>
        <dbReference type="ChEBI" id="CHEBI:60240"/>
    </ligand>
</feature>
<dbReference type="OrthoDB" id="2633250at2"/>
<dbReference type="PRINTS" id="PR01790">
    <property type="entry name" value="SMP30FAMILY"/>
</dbReference>
<feature type="binding site" evidence="3">
    <location>
        <position position="104"/>
    </location>
    <ligand>
        <name>substrate</name>
    </ligand>
</feature>
<comment type="caution">
    <text evidence="5">The sequence shown here is derived from an EMBL/GenBank/DDBJ whole genome shotgun (WGS) entry which is preliminary data.</text>
</comment>
<sequence length="293" mass="30831">MKHTPVLFAEGFLFPEAPRWHAGRGQFIVSDIDRGQVFAVSADGQRQQVYQGPDWVSGTAFENDKTLLVTNARSRGLVRVQLDQPDAVPEMIASLAEIAPYGINDMVRTASGVCFIDTVSFDFVAYARGEGTAQPSALARVDADGRVSVATTEVNFPNGMVITPDGKRLLVADSLDQCIHAFALAADGTLSQRTCFAALPGEMPDGMCLDASGAVWVAGHGRVVRVAEGGAVLEEVDMGTTLATAVALGGADGRTLLITASDSYDRSVMAGNPTGRLFTVHVDVPGAGLPSVY</sequence>
<evidence type="ECO:0000256" key="1">
    <source>
        <dbReference type="ARBA" id="ARBA00022801"/>
    </source>
</evidence>
<proteinExistence type="predicted"/>
<keyword evidence="3" id="KW-0479">Metal-binding</keyword>
<feature type="domain" description="SMP-30/Gluconolactonase/LRE-like region" evidence="4">
    <location>
        <begin position="14"/>
        <end position="261"/>
    </location>
</feature>
<keyword evidence="1" id="KW-0378">Hydrolase</keyword>
<reference evidence="6" key="1">
    <citation type="submission" date="2018-08" db="EMBL/GenBank/DDBJ databases">
        <authorList>
            <person name="Kim S.-J."/>
            <person name="Jung G.-Y."/>
        </authorList>
    </citation>
    <scope>NUCLEOTIDE SEQUENCE [LARGE SCALE GENOMIC DNA]</scope>
    <source>
        <strain evidence="6">GY_G</strain>
    </source>
</reference>
<evidence type="ECO:0000256" key="2">
    <source>
        <dbReference type="PIRSR" id="PIRSR605511-1"/>
    </source>
</evidence>
<dbReference type="GO" id="GO:0046872">
    <property type="term" value="F:metal ion binding"/>
    <property type="evidence" value="ECO:0007669"/>
    <property type="project" value="UniProtKB-KW"/>
</dbReference>
<keyword evidence="6" id="KW-1185">Reference proteome</keyword>
<protein>
    <recommendedName>
        <fullName evidence="4">SMP-30/Gluconolactonase/LRE-like region domain-containing protein</fullName>
    </recommendedName>
</protein>
<dbReference type="InterPro" id="IPR013658">
    <property type="entry name" value="SGL"/>
</dbReference>
<dbReference type="Proteomes" id="UP000263833">
    <property type="component" value="Unassembled WGS sequence"/>
</dbReference>
<evidence type="ECO:0000313" key="5">
    <source>
        <dbReference type="EMBL" id="RDV02458.1"/>
    </source>
</evidence>
<feature type="binding site" evidence="3">
    <location>
        <position position="16"/>
    </location>
    <ligand>
        <name>a divalent metal cation</name>
        <dbReference type="ChEBI" id="CHEBI:60240"/>
    </ligand>
</feature>
<evidence type="ECO:0000313" key="6">
    <source>
        <dbReference type="Proteomes" id="UP000263833"/>
    </source>
</evidence>
<evidence type="ECO:0000259" key="4">
    <source>
        <dbReference type="Pfam" id="PF08450"/>
    </source>
</evidence>
<evidence type="ECO:0000256" key="3">
    <source>
        <dbReference type="PIRSR" id="PIRSR605511-2"/>
    </source>
</evidence>
<accession>A0A371B4D5</accession>
<dbReference type="GO" id="GO:0016787">
    <property type="term" value="F:hydrolase activity"/>
    <property type="evidence" value="ECO:0007669"/>
    <property type="project" value="UniProtKB-KW"/>
</dbReference>
<dbReference type="InterPro" id="IPR051262">
    <property type="entry name" value="SMP-30/CGR1_Lactonase"/>
</dbReference>
<dbReference type="RefSeq" id="WP_115549563.1">
    <property type="nucleotide sequence ID" value="NZ_QRGP01000002.1"/>
</dbReference>
<feature type="active site" description="Proton donor/acceptor" evidence="2">
    <location>
        <position position="205"/>
    </location>
</feature>
<feature type="binding site" evidence="3">
    <location>
        <position position="158"/>
    </location>
    <ligand>
        <name>a divalent metal cation</name>
        <dbReference type="ChEBI" id="CHEBI:60240"/>
    </ligand>
</feature>
<dbReference type="PANTHER" id="PTHR47572">
    <property type="entry name" value="LIPOPROTEIN-RELATED"/>
    <property type="match status" value="1"/>
</dbReference>
<comment type="cofactor">
    <cofactor evidence="3">
        <name>Zn(2+)</name>
        <dbReference type="ChEBI" id="CHEBI:29105"/>
    </cofactor>
    <text evidence="3">Binds 1 divalent metal cation per subunit.</text>
</comment>
<dbReference type="InterPro" id="IPR011042">
    <property type="entry name" value="6-blade_b-propeller_TolB-like"/>
</dbReference>
<dbReference type="AlphaFoldDB" id="A0A371B4D5"/>
<organism evidence="5 6">
    <name type="scientific">Sphingorhabdus pulchriflava</name>
    <dbReference type="NCBI Taxonomy" id="2292257"/>
    <lineage>
        <taxon>Bacteria</taxon>
        <taxon>Pseudomonadati</taxon>
        <taxon>Pseudomonadota</taxon>
        <taxon>Alphaproteobacteria</taxon>
        <taxon>Sphingomonadales</taxon>
        <taxon>Sphingomonadaceae</taxon>
        <taxon>Sphingorhabdus</taxon>
    </lineage>
</organism>
<name>A0A371B4D5_9SPHN</name>
<dbReference type="Pfam" id="PF08450">
    <property type="entry name" value="SGL"/>
    <property type="match status" value="1"/>
</dbReference>